<accession>S2YY71</accession>
<dbReference type="InterPro" id="IPR004260">
    <property type="entry name" value="Pyr-dimer_DNA_glycosylase"/>
</dbReference>
<evidence type="ECO:0008006" key="3">
    <source>
        <dbReference type="Google" id="ProtNLM"/>
    </source>
</evidence>
<keyword evidence="2" id="KW-1185">Reference proteome</keyword>
<evidence type="ECO:0000313" key="2">
    <source>
        <dbReference type="Proteomes" id="UP000014408"/>
    </source>
</evidence>
<dbReference type="Pfam" id="PF03013">
    <property type="entry name" value="Pyr_excise"/>
    <property type="match status" value="1"/>
</dbReference>
<reference evidence="1 2" key="1">
    <citation type="submission" date="2013-05" db="EMBL/GenBank/DDBJ databases">
        <title>The Genome Sequence of Corynebacterium pyruviciproducens 1773O (ATCC BAA-1742).</title>
        <authorList>
            <consortium name="The Broad Institute Genomics Platform"/>
            <person name="Earl A."/>
            <person name="Ward D."/>
            <person name="Feldgarden M."/>
            <person name="Gevers D."/>
            <person name="Tong J."/>
            <person name="Walker B."/>
            <person name="Young S."/>
            <person name="Zeng Q."/>
            <person name="Gargeya S."/>
            <person name="Fitzgerald M."/>
            <person name="Haas B."/>
            <person name="Abouelleil A."/>
            <person name="Allen A.W."/>
            <person name="Alvarado L."/>
            <person name="Arachchi H.M."/>
            <person name="Berlin A.M."/>
            <person name="Chapman S.B."/>
            <person name="Gainer-Dewar J."/>
            <person name="Goldberg J."/>
            <person name="Griggs A."/>
            <person name="Gujja S."/>
            <person name="Hansen M."/>
            <person name="Howarth C."/>
            <person name="Imamovic A."/>
            <person name="Ireland A."/>
            <person name="Larimer J."/>
            <person name="McCowan C."/>
            <person name="Murphy C."/>
            <person name="Pearson M."/>
            <person name="Poon T.W."/>
            <person name="Priest M."/>
            <person name="Roberts A."/>
            <person name="Saif S."/>
            <person name="Shea T."/>
            <person name="Sisk P."/>
            <person name="Sykes S."/>
            <person name="Wortman J."/>
            <person name="Nusbaum C."/>
            <person name="Birren B."/>
        </authorList>
    </citation>
    <scope>NUCLEOTIDE SEQUENCE [LARGE SCALE GENOMIC DNA]</scope>
    <source>
        <strain evidence="1 2">ATCC BAA-1742</strain>
    </source>
</reference>
<comment type="caution">
    <text evidence="1">The sequence shown here is derived from an EMBL/GenBank/DDBJ whole genome shotgun (WGS) entry which is preliminary data.</text>
</comment>
<evidence type="ECO:0000313" key="1">
    <source>
        <dbReference type="EMBL" id="EPD69201.1"/>
    </source>
</evidence>
<dbReference type="RefSeq" id="WP_016458172.1">
    <property type="nucleotide sequence ID" value="NZ_KE150447.1"/>
</dbReference>
<dbReference type="HOGENOM" id="CLU_120482_0_0_11"/>
<organism evidence="1 2">
    <name type="scientific">Corynebacterium pyruviciproducens ATCC BAA-1742</name>
    <dbReference type="NCBI Taxonomy" id="1125779"/>
    <lineage>
        <taxon>Bacteria</taxon>
        <taxon>Bacillati</taxon>
        <taxon>Actinomycetota</taxon>
        <taxon>Actinomycetes</taxon>
        <taxon>Mycobacteriales</taxon>
        <taxon>Corynebacteriaceae</taxon>
        <taxon>Corynebacterium</taxon>
    </lineage>
</organism>
<dbReference type="eggNOG" id="ENOG503195F">
    <property type="taxonomic scope" value="Bacteria"/>
</dbReference>
<dbReference type="AlphaFoldDB" id="S2YY71"/>
<dbReference type="STRING" id="1125779.HMPREF1219_01426"/>
<gene>
    <name evidence="1" type="ORF">HMPREF1219_01426</name>
</gene>
<protein>
    <recommendedName>
        <fullName evidence="3">Pyrimidine dimer DNA glycosylase</fullName>
    </recommendedName>
</protein>
<dbReference type="EMBL" id="ATBY01000014">
    <property type="protein sequence ID" value="EPD69201.1"/>
    <property type="molecule type" value="Genomic_DNA"/>
</dbReference>
<name>S2YY71_9CORY</name>
<sequence>MRLWSLHPVHLDRQGLLACWREALLAQKVLAGQTRGYRNHPQLIRFKEHPDPLAAIGCYLGGVQKEATARGYNFDATKILVPDAGAVEKIPVTDGQLAYEWEHLGAKLALRSPEFVRAPQPTAHFLFVVVSGGIAPWEVTG</sequence>
<proteinExistence type="predicted"/>
<dbReference type="Proteomes" id="UP000014408">
    <property type="component" value="Unassembled WGS sequence"/>
</dbReference>
<dbReference type="PATRIC" id="fig|1125779.3.peg.1388"/>